<feature type="domain" description="AMOP" evidence="9">
    <location>
        <begin position="281"/>
        <end position="429"/>
    </location>
</feature>
<dbReference type="Pfam" id="PF23263">
    <property type="entry name" value="C8-3_MUC4"/>
    <property type="match status" value="1"/>
</dbReference>
<evidence type="ECO:0000256" key="8">
    <source>
        <dbReference type="SAM" id="SignalP"/>
    </source>
</evidence>
<dbReference type="SMART" id="SM00032">
    <property type="entry name" value="CCP"/>
    <property type="match status" value="1"/>
</dbReference>
<keyword evidence="6" id="KW-0768">Sushi</keyword>
<dbReference type="InterPro" id="IPR001212">
    <property type="entry name" value="Somatomedin_B_dom"/>
</dbReference>
<evidence type="ECO:0000259" key="10">
    <source>
        <dbReference type="PROSITE" id="PS50923"/>
    </source>
</evidence>
<dbReference type="SUPFAM" id="SSF81296">
    <property type="entry name" value="E set domains"/>
    <property type="match status" value="1"/>
</dbReference>
<evidence type="ECO:0000256" key="7">
    <source>
        <dbReference type="SAM" id="Phobius"/>
    </source>
</evidence>
<dbReference type="Pfam" id="PF01033">
    <property type="entry name" value="Somatomedin_B"/>
    <property type="match status" value="1"/>
</dbReference>
<evidence type="ECO:0000256" key="1">
    <source>
        <dbReference type="ARBA" id="ARBA00004370"/>
    </source>
</evidence>
<dbReference type="Pfam" id="PF00094">
    <property type="entry name" value="VWD"/>
    <property type="match status" value="1"/>
</dbReference>
<dbReference type="Pfam" id="PF03782">
    <property type="entry name" value="AMOP"/>
    <property type="match status" value="1"/>
</dbReference>
<dbReference type="Gene3D" id="2.10.70.10">
    <property type="entry name" value="Complement Module, domain 1"/>
    <property type="match status" value="1"/>
</dbReference>
<reference evidence="14 15" key="1">
    <citation type="submission" date="2025-04" db="UniProtKB">
        <authorList>
            <consortium name="RefSeq"/>
        </authorList>
    </citation>
    <scope>IDENTIFICATION</scope>
    <source>
        <strain evidence="14 15">Wakin</strain>
        <tissue evidence="14 15">Muscle</tissue>
    </source>
</reference>
<evidence type="ECO:0000259" key="9">
    <source>
        <dbReference type="PROSITE" id="PS50856"/>
    </source>
</evidence>
<dbReference type="AlphaFoldDB" id="A0A6P6K2G8"/>
<comment type="caution">
    <text evidence="6">Lacks conserved residue(s) required for the propagation of feature annotation.</text>
</comment>
<dbReference type="KEGG" id="caua:113048758"/>
<evidence type="ECO:0000313" key="15">
    <source>
        <dbReference type="RefSeq" id="XP_026066374.1"/>
    </source>
</evidence>
<dbReference type="SMART" id="SM00723">
    <property type="entry name" value="AMOP"/>
    <property type="match status" value="1"/>
</dbReference>
<dbReference type="InterPro" id="IPR014756">
    <property type="entry name" value="Ig_E-set"/>
</dbReference>
<dbReference type="PROSITE" id="PS50856">
    <property type="entry name" value="AMOP"/>
    <property type="match status" value="1"/>
</dbReference>
<dbReference type="Gene3D" id="4.10.410.20">
    <property type="match status" value="1"/>
</dbReference>
<sequence length="830" mass="92881">MLCKYKDKMHLCMLMVLLLQLLFRTAAQSCAKSCGQKINTCSCHSTCESLRDCCADYKHFCLDIEPHSGSLLGGTDFKILNATFEQNINLTCRFNSEILTEGYVDESGVGHCITPLLYESGWISFEVSTDGVSFDRSGRWLSVHHSKLGPDYKIILVNATQWQYYGTPDVSGDLKMTWIPSLIKAERVNIELWGYNETGEAYSLNWEAEWKYLYTVGRDVPNSGVFSFTPQIAEKPYFLWDLGIIRVSPSTKPDGAQNVNALWSEEHAIAWHLEEAFRKDSAGWALEKCINWDREEKAMPSFLTEITDCPCTLAQARADTGRFHTDYGCDMEAGSICVYHPGAVHCVRAIQGSPEYGAGQQCCYDSSGAQVLTGDSMGGSTPDRGHDWGSPPYKKPPRVPGFSHWKYDVISFYYCCLWSDNCRYYFSHRPSSDCRTYRPPRVAAVLGDPHFMTFDGVSFTFNGKGEYTLVYSSDRELSVQGRTEPVRFENGSLAKATRLSSVAMREKDSDVIEVRLRGRGDELQVLMNQQVLSFSEQRWIDLSGVFVFSPKATNVTVMFPSGTGLEVRAGDGVMTLTVLLPHDLQNHTLGLLGTMNDDPEYDLSASNGALISLNSSALDIFTYCAGWAVTNDTSLFTYDSTYLLNEYYYAPKHDPSFIPIFSVTEDPEDPLLEPVLKLCAGEGAWFCKYDALNMRSLDQGNATLLAFRTQASTKRDLEPVRSCGWLSPPKHGQKEGTLYLEGSKVTFWCHRGYSLYGSDERTCQADGEWSGEETHCVADDTLAIVLGSVGAVLALVIMLIAIVVYTKKQRKEAWKHQDDKVTYQQPGTHL</sequence>
<dbReference type="GO" id="GO:0016020">
    <property type="term" value="C:membrane"/>
    <property type="evidence" value="ECO:0007669"/>
    <property type="project" value="UniProtKB-SubCell"/>
</dbReference>
<evidence type="ECO:0000256" key="5">
    <source>
        <dbReference type="ARBA" id="ARBA00023157"/>
    </source>
</evidence>
<feature type="disulfide bond" evidence="6">
    <location>
        <begin position="749"/>
        <end position="776"/>
    </location>
</feature>
<feature type="domain" description="Sushi" evidence="10">
    <location>
        <begin position="721"/>
        <end position="778"/>
    </location>
</feature>
<evidence type="ECO:0000259" key="11">
    <source>
        <dbReference type="PROSITE" id="PS50958"/>
    </source>
</evidence>
<feature type="transmembrane region" description="Helical" evidence="7">
    <location>
        <begin position="782"/>
        <end position="805"/>
    </location>
</feature>
<proteinExistence type="predicted"/>
<dbReference type="PROSITE" id="PS00524">
    <property type="entry name" value="SMB_1"/>
    <property type="match status" value="1"/>
</dbReference>
<dbReference type="Gene3D" id="2.60.40.10">
    <property type="entry name" value="Immunoglobulins"/>
    <property type="match status" value="1"/>
</dbReference>
<dbReference type="CDD" id="cd00033">
    <property type="entry name" value="CCP"/>
    <property type="match status" value="1"/>
</dbReference>
<protein>
    <submittedName>
        <fullName evidence="14 15">Sushi domain-containing protein 2-like isoform X1</fullName>
    </submittedName>
</protein>
<dbReference type="SMART" id="SM00216">
    <property type="entry name" value="VWD"/>
    <property type="match status" value="1"/>
</dbReference>
<dbReference type="OrthoDB" id="6051552at2759"/>
<accession>A0A6P6K2G8</accession>
<dbReference type="SUPFAM" id="SSF57535">
    <property type="entry name" value="Complement control module/SCR domain"/>
    <property type="match status" value="1"/>
</dbReference>
<evidence type="ECO:0000313" key="14">
    <source>
        <dbReference type="RefSeq" id="XP_026066373.1"/>
    </source>
</evidence>
<feature type="domain" description="SMB" evidence="11">
    <location>
        <begin position="26"/>
        <end position="67"/>
    </location>
</feature>
<keyword evidence="13" id="KW-1185">Reference proteome</keyword>
<dbReference type="InterPro" id="IPR001846">
    <property type="entry name" value="VWF_type-D"/>
</dbReference>
<name>A0A6P6K2G8_CARAU</name>
<keyword evidence="3 7" id="KW-1133">Transmembrane helix</keyword>
<evidence type="ECO:0000259" key="12">
    <source>
        <dbReference type="PROSITE" id="PS51233"/>
    </source>
</evidence>
<gene>
    <name evidence="14 15" type="primary">LOC113048758</name>
</gene>
<organism evidence="13 14">
    <name type="scientific">Carassius auratus</name>
    <name type="common">Goldfish</name>
    <dbReference type="NCBI Taxonomy" id="7957"/>
    <lineage>
        <taxon>Eukaryota</taxon>
        <taxon>Metazoa</taxon>
        <taxon>Chordata</taxon>
        <taxon>Craniata</taxon>
        <taxon>Vertebrata</taxon>
        <taxon>Euteleostomi</taxon>
        <taxon>Actinopterygii</taxon>
        <taxon>Neopterygii</taxon>
        <taxon>Teleostei</taxon>
        <taxon>Ostariophysi</taxon>
        <taxon>Cypriniformes</taxon>
        <taxon>Cyprinidae</taxon>
        <taxon>Cyprininae</taxon>
        <taxon>Carassius</taxon>
    </lineage>
</organism>
<keyword evidence="4 7" id="KW-0472">Membrane</keyword>
<dbReference type="PANTHER" id="PTHR13802:SF63">
    <property type="entry name" value="SUSHI DOMAIN-CONTAINING PROTEIN 2"/>
    <property type="match status" value="1"/>
</dbReference>
<evidence type="ECO:0000256" key="4">
    <source>
        <dbReference type="ARBA" id="ARBA00023136"/>
    </source>
</evidence>
<dbReference type="InterPro" id="IPR013783">
    <property type="entry name" value="Ig-like_fold"/>
</dbReference>
<dbReference type="GeneTree" id="ENSGT00730000110943"/>
<evidence type="ECO:0000256" key="2">
    <source>
        <dbReference type="ARBA" id="ARBA00022692"/>
    </source>
</evidence>
<keyword evidence="8" id="KW-0732">Signal</keyword>
<dbReference type="RefSeq" id="XP_026066374.1">
    <property type="nucleotide sequence ID" value="XM_026210589.1"/>
</dbReference>
<dbReference type="SUPFAM" id="SSF90188">
    <property type="entry name" value="Somatomedin B domain"/>
    <property type="match status" value="1"/>
</dbReference>
<feature type="signal peptide" evidence="8">
    <location>
        <begin position="1"/>
        <end position="27"/>
    </location>
</feature>
<dbReference type="RefSeq" id="XP_026066373.1">
    <property type="nucleotide sequence ID" value="XM_026210588.1"/>
</dbReference>
<feature type="domain" description="VWFD" evidence="12">
    <location>
        <begin position="441"/>
        <end position="635"/>
    </location>
</feature>
<dbReference type="InterPro" id="IPR000436">
    <property type="entry name" value="Sushi_SCR_CCP_dom"/>
</dbReference>
<dbReference type="PANTHER" id="PTHR13802">
    <property type="entry name" value="MUCIN 4-RELATED"/>
    <property type="match status" value="1"/>
</dbReference>
<dbReference type="Proteomes" id="UP000515129">
    <property type="component" value="Chromosome 30"/>
</dbReference>
<dbReference type="PROSITE" id="PS50958">
    <property type="entry name" value="SMB_2"/>
    <property type="match status" value="1"/>
</dbReference>
<dbReference type="PROSITE" id="PS51233">
    <property type="entry name" value="VWFD"/>
    <property type="match status" value="1"/>
</dbReference>
<dbReference type="GO" id="GO:0007399">
    <property type="term" value="P:nervous system development"/>
    <property type="evidence" value="ECO:0007669"/>
    <property type="project" value="UniProtKB-ARBA"/>
</dbReference>
<dbReference type="PROSITE" id="PS50923">
    <property type="entry name" value="SUSHI"/>
    <property type="match status" value="1"/>
</dbReference>
<keyword evidence="5 6" id="KW-1015">Disulfide bond</keyword>
<dbReference type="InterPro" id="IPR005533">
    <property type="entry name" value="AMOP_dom"/>
</dbReference>
<evidence type="ECO:0000256" key="3">
    <source>
        <dbReference type="ARBA" id="ARBA00022989"/>
    </source>
</evidence>
<comment type="subcellular location">
    <subcellularLocation>
        <location evidence="1">Membrane</location>
    </subcellularLocation>
</comment>
<feature type="chain" id="PRO_5044649804" evidence="8">
    <location>
        <begin position="28"/>
        <end position="830"/>
    </location>
</feature>
<evidence type="ECO:0000313" key="13">
    <source>
        <dbReference type="Proteomes" id="UP000515129"/>
    </source>
</evidence>
<dbReference type="InterPro" id="IPR051495">
    <property type="entry name" value="Epithelial_Barrier/Signaling"/>
</dbReference>
<evidence type="ECO:0000256" key="6">
    <source>
        <dbReference type="PROSITE-ProRule" id="PRU00302"/>
    </source>
</evidence>
<keyword evidence="2 7" id="KW-0812">Transmembrane</keyword>
<dbReference type="Pfam" id="PF00084">
    <property type="entry name" value="Sushi"/>
    <property type="match status" value="1"/>
</dbReference>
<dbReference type="GeneID" id="113048758"/>
<dbReference type="InterPro" id="IPR036024">
    <property type="entry name" value="Somatomedin_B-like_dom_sf"/>
</dbReference>
<dbReference type="InterPro" id="IPR056619">
    <property type="entry name" value="C8-3_MUC4"/>
</dbReference>
<dbReference type="InterPro" id="IPR035976">
    <property type="entry name" value="Sushi/SCR/CCP_sf"/>
</dbReference>